<gene>
    <name evidence="22" type="ORF">UY3_11657</name>
</gene>
<keyword evidence="4" id="KW-0547">Nucleotide-binding</keyword>
<dbReference type="Proteomes" id="UP000031443">
    <property type="component" value="Unassembled WGS sequence"/>
</dbReference>
<dbReference type="InterPro" id="IPR014001">
    <property type="entry name" value="Helicase_ATP-bd"/>
</dbReference>
<dbReference type="InterPro" id="IPR000629">
    <property type="entry name" value="RNA-helicase_DEAD-box_CS"/>
</dbReference>
<dbReference type="PANTHER" id="PTHR47958">
    <property type="entry name" value="ATP-DEPENDENT RNA HELICASE DBP3"/>
    <property type="match status" value="1"/>
</dbReference>
<evidence type="ECO:0000259" key="21">
    <source>
        <dbReference type="PROSITE" id="PS51195"/>
    </source>
</evidence>
<dbReference type="Pfam" id="PF00071">
    <property type="entry name" value="Ras"/>
    <property type="match status" value="1"/>
</dbReference>
<dbReference type="SMART" id="SM00175">
    <property type="entry name" value="RAB"/>
    <property type="match status" value="1"/>
</dbReference>
<dbReference type="GO" id="GO:0003724">
    <property type="term" value="F:RNA helicase activity"/>
    <property type="evidence" value="ECO:0007669"/>
    <property type="project" value="UniProtKB-EC"/>
</dbReference>
<dbReference type="CDD" id="cd17945">
    <property type="entry name" value="DEADc_DDX23"/>
    <property type="match status" value="1"/>
</dbReference>
<keyword evidence="23" id="KW-1185">Reference proteome</keyword>
<dbReference type="GO" id="GO:0003924">
    <property type="term" value="F:GTPase activity"/>
    <property type="evidence" value="ECO:0007669"/>
    <property type="project" value="InterPro"/>
</dbReference>
<dbReference type="GO" id="GO:0005525">
    <property type="term" value="F:GTP binding"/>
    <property type="evidence" value="ECO:0007669"/>
    <property type="project" value="InterPro"/>
</dbReference>
<evidence type="ECO:0000256" key="12">
    <source>
        <dbReference type="ARBA" id="ARBA00055288"/>
    </source>
</evidence>
<dbReference type="PROSITE" id="PS51192">
    <property type="entry name" value="HELICASE_ATP_BIND_1"/>
    <property type="match status" value="1"/>
</dbReference>
<dbReference type="GO" id="GO:0005524">
    <property type="term" value="F:ATP binding"/>
    <property type="evidence" value="ECO:0007669"/>
    <property type="project" value="UniProtKB-KW"/>
</dbReference>
<evidence type="ECO:0000259" key="20">
    <source>
        <dbReference type="PROSITE" id="PS51194"/>
    </source>
</evidence>
<dbReference type="GO" id="GO:0005634">
    <property type="term" value="C:nucleus"/>
    <property type="evidence" value="ECO:0007669"/>
    <property type="project" value="UniProtKB-SubCell"/>
</dbReference>
<evidence type="ECO:0000256" key="1">
    <source>
        <dbReference type="ARBA" id="ARBA00004123"/>
    </source>
</evidence>
<dbReference type="SMART" id="SM00490">
    <property type="entry name" value="HELICc"/>
    <property type="match status" value="1"/>
</dbReference>
<dbReference type="PROSITE" id="PS51420">
    <property type="entry name" value="RHO"/>
    <property type="match status" value="1"/>
</dbReference>
<feature type="domain" description="DEAD-box RNA helicase Q" evidence="21">
    <location>
        <begin position="551"/>
        <end position="579"/>
    </location>
</feature>
<feature type="domain" description="Helicase ATP-binding" evidence="19">
    <location>
        <begin position="582"/>
        <end position="727"/>
    </location>
</feature>
<dbReference type="SUPFAM" id="SSF52540">
    <property type="entry name" value="P-loop containing nucleoside triphosphate hydrolases"/>
    <property type="match status" value="3"/>
</dbReference>
<comment type="catalytic activity">
    <reaction evidence="11">
        <text>ATP + H2O = ADP + phosphate + H(+)</text>
        <dbReference type="Rhea" id="RHEA:13065"/>
        <dbReference type="ChEBI" id="CHEBI:15377"/>
        <dbReference type="ChEBI" id="CHEBI:15378"/>
        <dbReference type="ChEBI" id="CHEBI:30616"/>
        <dbReference type="ChEBI" id="CHEBI:43474"/>
        <dbReference type="ChEBI" id="CHEBI:456216"/>
        <dbReference type="EC" id="3.6.4.13"/>
    </reaction>
</comment>
<name>M7B6S9_CHEMY</name>
<evidence type="ECO:0000256" key="16">
    <source>
        <dbReference type="PROSITE-ProRule" id="PRU00552"/>
    </source>
</evidence>
<evidence type="ECO:0000256" key="7">
    <source>
        <dbReference type="ARBA" id="ARBA00022840"/>
    </source>
</evidence>
<feature type="compositionally biased region" description="Basic and acidic residues" evidence="18">
    <location>
        <begin position="271"/>
        <end position="299"/>
    </location>
</feature>
<evidence type="ECO:0000256" key="18">
    <source>
        <dbReference type="SAM" id="MobiDB-lite"/>
    </source>
</evidence>
<dbReference type="SMART" id="SM00174">
    <property type="entry name" value="RHO"/>
    <property type="match status" value="1"/>
</dbReference>
<dbReference type="FunFam" id="3.40.50.300:FF:000322">
    <property type="entry name" value="probable ATP-dependent RNA helicase DDX23"/>
    <property type="match status" value="1"/>
</dbReference>
<feature type="short sequence motif" description="Q motif" evidence="16">
    <location>
        <begin position="551"/>
        <end position="579"/>
    </location>
</feature>
<evidence type="ECO:0000313" key="23">
    <source>
        <dbReference type="Proteomes" id="UP000031443"/>
    </source>
</evidence>
<protein>
    <recommendedName>
        <fullName evidence="14">Probable ATP-dependent RNA helicase DDX23</fullName>
        <ecNumber evidence="2">3.6.4.13</ecNumber>
    </recommendedName>
    <alternativeName>
        <fullName evidence="15">DEAD box protein 23</fullName>
    </alternativeName>
</protein>
<evidence type="ECO:0000256" key="15">
    <source>
        <dbReference type="ARBA" id="ARBA00075448"/>
    </source>
</evidence>
<evidence type="ECO:0000256" key="2">
    <source>
        <dbReference type="ARBA" id="ARBA00012552"/>
    </source>
</evidence>
<dbReference type="InterPro" id="IPR027417">
    <property type="entry name" value="P-loop_NTPase"/>
</dbReference>
<dbReference type="PROSITE" id="PS51419">
    <property type="entry name" value="RAB"/>
    <property type="match status" value="1"/>
</dbReference>
<keyword evidence="7" id="KW-0067">ATP-binding</keyword>
<evidence type="ECO:0000256" key="10">
    <source>
        <dbReference type="ARBA" id="ARBA00037954"/>
    </source>
</evidence>
<dbReference type="Pfam" id="PF00271">
    <property type="entry name" value="Helicase_C"/>
    <property type="match status" value="1"/>
</dbReference>
<keyword evidence="8" id="KW-0508">mRNA splicing</keyword>
<organism evidence="22 23">
    <name type="scientific">Chelonia mydas</name>
    <name type="common">Green sea-turtle</name>
    <name type="synonym">Chelonia agassizi</name>
    <dbReference type="NCBI Taxonomy" id="8469"/>
    <lineage>
        <taxon>Eukaryota</taxon>
        <taxon>Metazoa</taxon>
        <taxon>Chordata</taxon>
        <taxon>Craniata</taxon>
        <taxon>Vertebrata</taxon>
        <taxon>Euteleostomi</taxon>
        <taxon>Archelosauria</taxon>
        <taxon>Testudinata</taxon>
        <taxon>Testudines</taxon>
        <taxon>Cryptodira</taxon>
        <taxon>Durocryptodira</taxon>
        <taxon>Americhelydia</taxon>
        <taxon>Chelonioidea</taxon>
        <taxon>Cheloniidae</taxon>
        <taxon>Chelonia</taxon>
    </lineage>
</organism>
<dbReference type="InterPro" id="IPR001650">
    <property type="entry name" value="Helicase_C-like"/>
</dbReference>
<dbReference type="GO" id="GO:0000398">
    <property type="term" value="P:mRNA splicing, via spliceosome"/>
    <property type="evidence" value="ECO:0007669"/>
    <property type="project" value="UniProtKB-ARBA"/>
</dbReference>
<proteinExistence type="inferred from homology"/>
<comment type="function">
    <text evidence="12">Involved in pre-mRNA splicing and its phosphorylated form (by SRPK2) is required for spliceosomal B complex formation. Independently of its spliceosome formation function, required for the suppression of incorrect R-loops formed during transcription; R-loops are composed of a DNA:RNA hybrid and the associated non-template single-stranded DNA.</text>
</comment>
<reference evidence="23" key="1">
    <citation type="journal article" date="2013" name="Nat. Genet.">
        <title>The draft genomes of soft-shell turtle and green sea turtle yield insights into the development and evolution of the turtle-specific body plan.</title>
        <authorList>
            <person name="Wang Z."/>
            <person name="Pascual-Anaya J."/>
            <person name="Zadissa A."/>
            <person name="Li W."/>
            <person name="Niimura Y."/>
            <person name="Huang Z."/>
            <person name="Li C."/>
            <person name="White S."/>
            <person name="Xiong Z."/>
            <person name="Fang D."/>
            <person name="Wang B."/>
            <person name="Ming Y."/>
            <person name="Chen Y."/>
            <person name="Zheng Y."/>
            <person name="Kuraku S."/>
            <person name="Pignatelli M."/>
            <person name="Herrero J."/>
            <person name="Beal K."/>
            <person name="Nozawa M."/>
            <person name="Li Q."/>
            <person name="Wang J."/>
            <person name="Zhang H."/>
            <person name="Yu L."/>
            <person name="Shigenobu S."/>
            <person name="Wang J."/>
            <person name="Liu J."/>
            <person name="Flicek P."/>
            <person name="Searle S."/>
            <person name="Wang J."/>
            <person name="Kuratani S."/>
            <person name="Yin Y."/>
            <person name="Aken B."/>
            <person name="Zhang G."/>
            <person name="Irie N."/>
        </authorList>
    </citation>
    <scope>NUCLEOTIDE SEQUENCE [LARGE SCALE GENOMIC DNA]</scope>
</reference>
<dbReference type="InterPro" id="IPR011545">
    <property type="entry name" value="DEAD/DEAH_box_helicase_dom"/>
</dbReference>
<dbReference type="PROSITE" id="PS51195">
    <property type="entry name" value="Q_MOTIF"/>
    <property type="match status" value="1"/>
</dbReference>
<dbReference type="InterPro" id="IPR001806">
    <property type="entry name" value="Small_GTPase"/>
</dbReference>
<keyword evidence="5" id="KW-0378">Hydrolase</keyword>
<dbReference type="GO" id="GO:0003676">
    <property type="term" value="F:nucleic acid binding"/>
    <property type="evidence" value="ECO:0007669"/>
    <property type="project" value="InterPro"/>
</dbReference>
<evidence type="ECO:0000256" key="3">
    <source>
        <dbReference type="ARBA" id="ARBA00022664"/>
    </source>
</evidence>
<evidence type="ECO:0000256" key="6">
    <source>
        <dbReference type="ARBA" id="ARBA00022806"/>
    </source>
</evidence>
<feature type="region of interest" description="Disordered" evidence="18">
    <location>
        <begin position="219"/>
        <end position="403"/>
    </location>
</feature>
<comment type="subcellular location">
    <subcellularLocation>
        <location evidence="1">Nucleus</location>
    </subcellularLocation>
</comment>
<evidence type="ECO:0000256" key="5">
    <source>
        <dbReference type="ARBA" id="ARBA00022801"/>
    </source>
</evidence>
<dbReference type="AlphaFoldDB" id="M7B6S9"/>
<dbReference type="STRING" id="8469.M7B6S9"/>
<dbReference type="Gene3D" id="3.40.50.300">
    <property type="entry name" value="P-loop containing nucleotide triphosphate hydrolases"/>
    <property type="match status" value="3"/>
</dbReference>
<evidence type="ECO:0000256" key="4">
    <source>
        <dbReference type="ARBA" id="ARBA00022741"/>
    </source>
</evidence>
<evidence type="ECO:0000259" key="19">
    <source>
        <dbReference type="PROSITE" id="PS51192"/>
    </source>
</evidence>
<dbReference type="Pfam" id="PF00270">
    <property type="entry name" value="DEAD"/>
    <property type="match status" value="1"/>
</dbReference>
<keyword evidence="3" id="KW-0507">mRNA processing</keyword>
<keyword evidence="6 22" id="KW-0347">Helicase</keyword>
<accession>M7B6S9</accession>
<dbReference type="InterPro" id="IPR057479">
    <property type="entry name" value="PRP28/DDX23-like_helical"/>
</dbReference>
<feature type="compositionally biased region" description="Basic and acidic residues" evidence="18">
    <location>
        <begin position="221"/>
        <end position="257"/>
    </location>
</feature>
<keyword evidence="17" id="KW-0175">Coiled coil</keyword>
<evidence type="ECO:0000256" key="11">
    <source>
        <dbReference type="ARBA" id="ARBA00047984"/>
    </source>
</evidence>
<dbReference type="PROSITE" id="PS00039">
    <property type="entry name" value="DEAD_ATP_HELICASE"/>
    <property type="match status" value="1"/>
</dbReference>
<evidence type="ECO:0000256" key="8">
    <source>
        <dbReference type="ARBA" id="ARBA00023187"/>
    </source>
</evidence>
<dbReference type="EC" id="3.6.4.13" evidence="2"/>
<sequence>MAWKRPPGNRFRSVLLEATEQKLPPCQPLREPLPGACPQAASWGFIAKGFAWDSETQWLQNTVRLMPESGSPYYDNVRPLCYSDSDAVLLCFDVGRPETMDSALKKWKTEILDYCPSTRVLLIGCKTDLRTDLSTLMELSHQKQVPISYEQGCAVAKQLGAENYLECSAFTSEKSVHSIFRTASTICLSKASPPPPKSPGRSLSKRLLHLPSRSELISSTFKKEKAKSCSIMDRRHKERERERNKKDREREKDGHRRDKDRKRSRSLSPSRGKDSKSRRERDSRRGEEEEDAALKKEKAQPLSLEELLAKKKAEEEAEAKPKFLSKAEREAEALKRRQQEVEERQRLLEDERKKRKQFQDLGRKMLEDPQERERRERRERMERETNGNEDEEGRQKIREEKDKSKELHAIKERYLGGIKKRRRTRHLNDRKFVFEWDASEDTSIDYNPLYKERHQVQLLGRGFIAGIDLKQQKREQSRFYGDLMEKRRTLEEKEQEEARLRKLRKKEAKQRWDDRHWSQKKLDEMTDRDWRIFREDYSITTKGGKIPNPIRSWKDSSLPPHILEVIDKCGYKEPTPIQRQAIPIGLQNRDIIGVAETGSGKTAAFLIPLLVWITTLPKIDRIEESDQGPYAIILAPTRELAQQLEEETIKFGKPLGIRTVAVIGGISREDQGFRLRMGCEIVIATPGRLIDVLENRYLVLSRCTYVVLDEADRMIDMGFEPDVQKILEHMPVTNQKPDTDEAEDPEKMLANFESGKHKYRQGLSWGTVKKWTALWRAAWKKLLAILEQGFDPPIIIFVNQKKGCDVLAKSLEKMGYNACTLHGGKGQEQREFALSNLKAGAKDILVATDVAGRGIDIQDVSMVVNYDMAKNIEDYIHRIGRTGRAGKSGVAITFLTKEDSTVFYDLKQAILESPVSSCPPELANHPDAQHKPGTILTKKRREETIFA</sequence>
<evidence type="ECO:0000256" key="17">
    <source>
        <dbReference type="SAM" id="Coils"/>
    </source>
</evidence>
<dbReference type="PROSITE" id="PS51194">
    <property type="entry name" value="HELICASE_CTER"/>
    <property type="match status" value="1"/>
</dbReference>
<feature type="compositionally biased region" description="Basic and acidic residues" evidence="18">
    <location>
        <begin position="393"/>
        <end position="403"/>
    </location>
</feature>
<dbReference type="eggNOG" id="KOG0333">
    <property type="taxonomic scope" value="Eukaryota"/>
</dbReference>
<evidence type="ECO:0000256" key="9">
    <source>
        <dbReference type="ARBA" id="ARBA00023242"/>
    </source>
</evidence>
<comment type="similarity">
    <text evidence="10">Belongs to the DEAD box helicase family. DDX23/PRP28 subfamily.</text>
</comment>
<comment type="subunit">
    <text evidence="13">The phosphorylated form (by SRPK2) is a component of the U4/U6-U5 tri-snRNP complex composed of the U4, U6 and U5 snRNAs and at least PRPF3, PRPF4, PRPF6, PRPF8, PRPF31, SNRNP200, TXNL4A, WDR57, SNRNP40, DDX23, CD2BP2, PPIH, SNU13, EFTUD2, SART1 and USP39. Identified in the spliceosome C complex. Interacts with ERBB4. Interacts with ERCC6.</text>
</comment>
<feature type="compositionally biased region" description="Basic and acidic residues" evidence="18">
    <location>
        <begin position="307"/>
        <end position="386"/>
    </location>
</feature>
<feature type="coiled-coil region" evidence="17">
    <location>
        <begin position="483"/>
        <end position="510"/>
    </location>
</feature>
<dbReference type="CDD" id="cd18787">
    <property type="entry name" value="SF2_C_DEAD"/>
    <property type="match status" value="1"/>
</dbReference>
<evidence type="ECO:0000256" key="13">
    <source>
        <dbReference type="ARBA" id="ARBA00062365"/>
    </source>
</evidence>
<dbReference type="FunFam" id="3.40.50.300:FF:000520">
    <property type="entry name" value="probable ATP-dependent RNA helicase DDX23"/>
    <property type="match status" value="1"/>
</dbReference>
<keyword evidence="9" id="KW-0539">Nucleus</keyword>
<feature type="domain" description="Helicase C-terminal" evidence="20">
    <location>
        <begin position="778"/>
        <end position="926"/>
    </location>
</feature>
<dbReference type="SMART" id="SM00487">
    <property type="entry name" value="DEXDc"/>
    <property type="match status" value="1"/>
</dbReference>
<dbReference type="InterPro" id="IPR014014">
    <property type="entry name" value="RNA_helicase_DEAD_Q_motif"/>
</dbReference>
<evidence type="ECO:0000313" key="22">
    <source>
        <dbReference type="EMBL" id="EMP31235.1"/>
    </source>
</evidence>
<dbReference type="Pfam" id="PF25430">
    <property type="entry name" value="DDX23"/>
    <property type="match status" value="1"/>
</dbReference>
<evidence type="ECO:0000256" key="14">
    <source>
        <dbReference type="ARBA" id="ARBA00072905"/>
    </source>
</evidence>
<dbReference type="EMBL" id="KB546351">
    <property type="protein sequence ID" value="EMP31235.1"/>
    <property type="molecule type" value="Genomic_DNA"/>
</dbReference>